<sequence length="69" mass="7502">MALSQRPRTLGPKQFSAGVHVDTVVMNPPFGTRRNGADMEFLSMALQVRTGACLRLAVSFGINKDTSLH</sequence>
<evidence type="ECO:0000313" key="1">
    <source>
        <dbReference type="EMBL" id="AQK80522.1"/>
    </source>
</evidence>
<proteinExistence type="predicted"/>
<dbReference type="InterPro" id="IPR002052">
    <property type="entry name" value="DNA_methylase_N6_adenine_CS"/>
</dbReference>
<keyword evidence="1" id="KW-0808">Transferase</keyword>
<dbReference type="AlphaFoldDB" id="A0A1D6LLF6"/>
<gene>
    <name evidence="1" type="ORF">ZEAMMB73_Zm00001d036277</name>
</gene>
<dbReference type="PANTHER" id="PTHR23290">
    <property type="entry name" value="RRNA N6-ADENOSINE-METHYLTRANSFERASE METTL5"/>
    <property type="match status" value="1"/>
</dbReference>
<dbReference type="GO" id="GO:0003676">
    <property type="term" value="F:nucleic acid binding"/>
    <property type="evidence" value="ECO:0007669"/>
    <property type="project" value="InterPro"/>
</dbReference>
<keyword evidence="1" id="KW-0489">Methyltransferase</keyword>
<accession>A0A1D6LLF6</accession>
<dbReference type="PANTHER" id="PTHR23290:SF0">
    <property type="entry name" value="RRNA N6-ADENOSINE-METHYLTRANSFERASE METTL5"/>
    <property type="match status" value="1"/>
</dbReference>
<dbReference type="GO" id="GO:0008168">
    <property type="term" value="F:methyltransferase activity"/>
    <property type="evidence" value="ECO:0007669"/>
    <property type="project" value="UniProtKB-KW"/>
</dbReference>
<name>A0A1D6LLF6_MAIZE</name>
<dbReference type="InterPro" id="IPR029063">
    <property type="entry name" value="SAM-dependent_MTases_sf"/>
</dbReference>
<dbReference type="STRING" id="4577.A0A1D6LLF6"/>
<organism evidence="1">
    <name type="scientific">Zea mays</name>
    <name type="common">Maize</name>
    <dbReference type="NCBI Taxonomy" id="4577"/>
    <lineage>
        <taxon>Eukaryota</taxon>
        <taxon>Viridiplantae</taxon>
        <taxon>Streptophyta</taxon>
        <taxon>Embryophyta</taxon>
        <taxon>Tracheophyta</taxon>
        <taxon>Spermatophyta</taxon>
        <taxon>Magnoliopsida</taxon>
        <taxon>Liliopsida</taxon>
        <taxon>Poales</taxon>
        <taxon>Poaceae</taxon>
        <taxon>PACMAD clade</taxon>
        <taxon>Panicoideae</taxon>
        <taxon>Andropogonodae</taxon>
        <taxon>Andropogoneae</taxon>
        <taxon>Tripsacinae</taxon>
        <taxon>Zea</taxon>
    </lineage>
</organism>
<protein>
    <submittedName>
        <fullName evidence="1">S-adenosyl-L-methionine-dependent methyltransferase superfamily protein</fullName>
    </submittedName>
</protein>
<dbReference type="PROSITE" id="PS00092">
    <property type="entry name" value="N6_MTASE"/>
    <property type="match status" value="1"/>
</dbReference>
<dbReference type="InParanoid" id="A0A1D6LLF6"/>
<dbReference type="Gene3D" id="3.40.50.150">
    <property type="entry name" value="Vaccinia Virus protein VP39"/>
    <property type="match status" value="1"/>
</dbReference>
<dbReference type="GO" id="GO:0032259">
    <property type="term" value="P:methylation"/>
    <property type="evidence" value="ECO:0007669"/>
    <property type="project" value="UniProtKB-KW"/>
</dbReference>
<dbReference type="EMBL" id="CM000782">
    <property type="protein sequence ID" value="AQK80522.1"/>
    <property type="molecule type" value="Genomic_DNA"/>
</dbReference>
<dbReference type="InterPro" id="IPR051720">
    <property type="entry name" value="rRNA_MeTrfase/Polyamine_Synth"/>
</dbReference>
<dbReference type="SMR" id="A0A1D6LLF6"/>
<reference evidence="1" key="1">
    <citation type="submission" date="2015-12" db="EMBL/GenBank/DDBJ databases">
        <title>Update maize B73 reference genome by single molecule sequencing technologies.</title>
        <authorList>
            <consortium name="Maize Genome Sequencing Project"/>
            <person name="Ware D."/>
        </authorList>
    </citation>
    <scope>NUCLEOTIDE SEQUENCE</scope>
    <source>
        <tissue evidence="1">Seedling</tissue>
    </source>
</reference>